<dbReference type="EMBL" id="OU342829">
    <property type="protein sequence ID" value="CAG7581336.1"/>
    <property type="molecule type" value="Genomic_DNA"/>
</dbReference>
<organism evidence="2">
    <name type="scientific">uncultured marine phage</name>
    <dbReference type="NCBI Taxonomy" id="707152"/>
    <lineage>
        <taxon>Viruses</taxon>
        <taxon>environmental samples</taxon>
    </lineage>
</organism>
<gene>
    <name evidence="2" type="ORF">SLAVMIC_00791</name>
</gene>
<sequence length="162" mass="18831">MTDQDISLLIIILLFGFGAVYYLYMSVSGKPKENTLSDLDEILENPIKDNPLECEVQDINHLEEYLKKEDECYLSYCCHDLSINGKCIGCNKSCMTVTSKETKPYLKLLQDKKEHEESNSELPFYKWKMLKEESKLVENMSFTEWLKYKSKGWDSSSTEPPV</sequence>
<evidence type="ECO:0000256" key="1">
    <source>
        <dbReference type="SAM" id="Phobius"/>
    </source>
</evidence>
<evidence type="ECO:0000313" key="2">
    <source>
        <dbReference type="EMBL" id="CAG7581336.1"/>
    </source>
</evidence>
<reference evidence="2" key="1">
    <citation type="submission" date="2021-06" db="EMBL/GenBank/DDBJ databases">
        <authorList>
            <person name="Gannon L."/>
            <person name="Redgwell R T."/>
            <person name="Michniewski S."/>
            <person name="Harrison D C."/>
            <person name="Millard A."/>
        </authorList>
    </citation>
    <scope>NUCLEOTIDE SEQUENCE</scope>
</reference>
<feature type="transmembrane region" description="Helical" evidence="1">
    <location>
        <begin position="6"/>
        <end position="24"/>
    </location>
</feature>
<proteinExistence type="predicted"/>
<accession>A0A8D9FR33</accession>
<protein>
    <submittedName>
        <fullName evidence="2">Uncharacterized protein</fullName>
    </submittedName>
</protein>
<keyword evidence="1" id="KW-1133">Transmembrane helix</keyword>
<keyword evidence="1" id="KW-0812">Transmembrane</keyword>
<keyword evidence="1" id="KW-0472">Membrane</keyword>
<name>A0A8D9FR33_9VIRU</name>